<comment type="caution">
    <text evidence="2">The sequence shown here is derived from an EMBL/GenBank/DDBJ whole genome shotgun (WGS) entry which is preliminary data.</text>
</comment>
<evidence type="ECO:0000313" key="3">
    <source>
        <dbReference type="Proteomes" id="UP001630127"/>
    </source>
</evidence>
<evidence type="ECO:0008006" key="4">
    <source>
        <dbReference type="Google" id="ProtNLM"/>
    </source>
</evidence>
<accession>A0ABD2XXC4</accession>
<evidence type="ECO:0000256" key="1">
    <source>
        <dbReference type="SAM" id="Phobius"/>
    </source>
</evidence>
<feature type="transmembrane region" description="Helical" evidence="1">
    <location>
        <begin position="25"/>
        <end position="45"/>
    </location>
</feature>
<keyword evidence="1" id="KW-0812">Transmembrane</keyword>
<protein>
    <recommendedName>
        <fullName evidence="4">ATP synthase F0 subunit 8</fullName>
    </recommendedName>
</protein>
<sequence length="119" mass="14005">MAGIFMLLSLSLSLSLMYIDIDGFSILLFSYYVFSVIQFLFVSFLSEMLEKKSFLVFILNVELFFFPSRKLDIGVGLDRVKKEAVKDERNQGELKEVNTNFELTRFWHYFFSNKGFMAF</sequence>
<keyword evidence="1" id="KW-0472">Membrane</keyword>
<dbReference type="AlphaFoldDB" id="A0ABD2XXC4"/>
<organism evidence="2 3">
    <name type="scientific">Cinchona calisaya</name>
    <dbReference type="NCBI Taxonomy" id="153742"/>
    <lineage>
        <taxon>Eukaryota</taxon>
        <taxon>Viridiplantae</taxon>
        <taxon>Streptophyta</taxon>
        <taxon>Embryophyta</taxon>
        <taxon>Tracheophyta</taxon>
        <taxon>Spermatophyta</taxon>
        <taxon>Magnoliopsida</taxon>
        <taxon>eudicotyledons</taxon>
        <taxon>Gunneridae</taxon>
        <taxon>Pentapetalae</taxon>
        <taxon>asterids</taxon>
        <taxon>lamiids</taxon>
        <taxon>Gentianales</taxon>
        <taxon>Rubiaceae</taxon>
        <taxon>Cinchonoideae</taxon>
        <taxon>Cinchoneae</taxon>
        <taxon>Cinchona</taxon>
    </lineage>
</organism>
<keyword evidence="1" id="KW-1133">Transmembrane helix</keyword>
<dbReference type="EMBL" id="JBJUIK010000017">
    <property type="protein sequence ID" value="KAL3497869.1"/>
    <property type="molecule type" value="Genomic_DNA"/>
</dbReference>
<name>A0ABD2XXC4_9GENT</name>
<dbReference type="Proteomes" id="UP001630127">
    <property type="component" value="Unassembled WGS sequence"/>
</dbReference>
<evidence type="ECO:0000313" key="2">
    <source>
        <dbReference type="EMBL" id="KAL3497869.1"/>
    </source>
</evidence>
<keyword evidence="3" id="KW-1185">Reference proteome</keyword>
<proteinExistence type="predicted"/>
<reference evidence="2 3" key="1">
    <citation type="submission" date="2024-11" db="EMBL/GenBank/DDBJ databases">
        <title>A near-complete genome assembly of Cinchona calisaya.</title>
        <authorList>
            <person name="Lian D.C."/>
            <person name="Zhao X.W."/>
            <person name="Wei L."/>
        </authorList>
    </citation>
    <scope>NUCLEOTIDE SEQUENCE [LARGE SCALE GENOMIC DNA]</scope>
    <source>
        <tissue evidence="2">Nenye</tissue>
    </source>
</reference>
<gene>
    <name evidence="2" type="ORF">ACH5RR_040601</name>
</gene>